<reference evidence="2" key="2">
    <citation type="submission" date="2020-09" db="EMBL/GenBank/DDBJ databases">
        <authorList>
            <person name="Sun Q."/>
            <person name="Ohkuma M."/>
        </authorList>
    </citation>
    <scope>NUCLEOTIDE SEQUENCE</scope>
    <source>
        <strain evidence="2">JCM 3090</strain>
    </source>
</reference>
<dbReference type="PANTHER" id="PTHR19328:SF13">
    <property type="entry name" value="HIPL1 PROTEIN"/>
    <property type="match status" value="1"/>
</dbReference>
<dbReference type="InterPro" id="IPR012938">
    <property type="entry name" value="Glc/Sorbosone_DH"/>
</dbReference>
<dbReference type="SUPFAM" id="SSF50952">
    <property type="entry name" value="Soluble quinoprotein glucose dehydrogenase"/>
    <property type="match status" value="1"/>
</dbReference>
<dbReference type="InterPro" id="IPR011042">
    <property type="entry name" value="6-blade_b-propeller_TolB-like"/>
</dbReference>
<protein>
    <submittedName>
        <fullName evidence="2">Oxidoreductase</fullName>
    </submittedName>
</protein>
<reference evidence="2" key="1">
    <citation type="journal article" date="2014" name="Int. J. Syst. Evol. Microbiol.">
        <title>Complete genome sequence of Corynebacterium casei LMG S-19264T (=DSM 44701T), isolated from a smear-ripened cheese.</title>
        <authorList>
            <consortium name="US DOE Joint Genome Institute (JGI-PGF)"/>
            <person name="Walter F."/>
            <person name="Albersmeier A."/>
            <person name="Kalinowski J."/>
            <person name="Ruckert C."/>
        </authorList>
    </citation>
    <scope>NUCLEOTIDE SEQUENCE</scope>
    <source>
        <strain evidence="2">JCM 3090</strain>
    </source>
</reference>
<evidence type="ECO:0000259" key="1">
    <source>
        <dbReference type="Pfam" id="PF07995"/>
    </source>
</evidence>
<proteinExistence type="predicted"/>
<evidence type="ECO:0000313" key="3">
    <source>
        <dbReference type="Proteomes" id="UP000649739"/>
    </source>
</evidence>
<dbReference type="PANTHER" id="PTHR19328">
    <property type="entry name" value="HEDGEHOG-INTERACTING PROTEIN"/>
    <property type="match status" value="1"/>
</dbReference>
<feature type="domain" description="Glucose/Sorbosone dehydrogenase" evidence="1">
    <location>
        <begin position="69"/>
        <end position="364"/>
    </location>
</feature>
<organism evidence="2 3">
    <name type="scientific">Pilimelia anulata</name>
    <dbReference type="NCBI Taxonomy" id="53371"/>
    <lineage>
        <taxon>Bacteria</taxon>
        <taxon>Bacillati</taxon>
        <taxon>Actinomycetota</taxon>
        <taxon>Actinomycetes</taxon>
        <taxon>Micromonosporales</taxon>
        <taxon>Micromonosporaceae</taxon>
        <taxon>Pilimelia</taxon>
    </lineage>
</organism>
<dbReference type="Proteomes" id="UP000649739">
    <property type="component" value="Unassembled WGS sequence"/>
</dbReference>
<dbReference type="Pfam" id="PF07995">
    <property type="entry name" value="GSDH"/>
    <property type="match status" value="1"/>
</dbReference>
<name>A0A8J3F876_9ACTN</name>
<keyword evidence="3" id="KW-1185">Reference proteome</keyword>
<accession>A0A8J3F876</accession>
<comment type="caution">
    <text evidence="2">The sequence shown here is derived from an EMBL/GenBank/DDBJ whole genome shotgun (WGS) entry which is preliminary data.</text>
</comment>
<dbReference type="InterPro" id="IPR011041">
    <property type="entry name" value="Quinoprot_gluc/sorb_DH_b-prop"/>
</dbReference>
<gene>
    <name evidence="2" type="ORF">GCM10010123_12020</name>
</gene>
<sequence length="387" mass="40725">MIPLVHHPTPRRPVRRRVGVAACLGAALALTGCGLGSPPATESAAAPKLANAEPSADPPAVTTLVTGLRVPWGLGFLPDGGALVTERDSRRLVKVGPESSGGGLKVTPLQTINEADANGEGGLLGLAVSPQFASDNTVYLYYTTKQDNRIAKLVVGGKPAPIVTGIPISGIHNGGRLGFGPDGFLYASTGDASRTGNSQDLKSLGGKVLRMTPDGKPAAGNPFPDSLVWSYGHRNVQGFAWDAAKRMYATEFGQNTWDEINRIEPGKNYGWPNVEGKGNDPKYVNPLVVWRTEESSCSGGAILGDTFYAACLRGQRVWAVKLGSDGNVVGSPTALLRQEYGRIRTAVPAPDGSLWLTTSNHDGRGQPKPDDDRILRFVPNGTAAGRT</sequence>
<evidence type="ECO:0000313" key="2">
    <source>
        <dbReference type="EMBL" id="GGJ83933.1"/>
    </source>
</evidence>
<dbReference type="AlphaFoldDB" id="A0A8J3F876"/>
<dbReference type="EMBL" id="BMQB01000002">
    <property type="protein sequence ID" value="GGJ83933.1"/>
    <property type="molecule type" value="Genomic_DNA"/>
</dbReference>
<dbReference type="Gene3D" id="2.120.10.30">
    <property type="entry name" value="TolB, C-terminal domain"/>
    <property type="match status" value="1"/>
</dbReference>